<keyword evidence="1" id="KW-0472">Membrane</keyword>
<keyword evidence="1" id="KW-0812">Transmembrane</keyword>
<proteinExistence type="predicted"/>
<dbReference type="WBParaSite" id="MhA1_Contig130.frz3.gene6">
    <property type="protein sequence ID" value="MhA1_Contig130.frz3.gene6"/>
    <property type="gene ID" value="MhA1_Contig130.frz3.gene6"/>
</dbReference>
<keyword evidence="1" id="KW-1133">Transmembrane helix</keyword>
<feature type="transmembrane region" description="Helical" evidence="1">
    <location>
        <begin position="21"/>
        <end position="43"/>
    </location>
</feature>
<sequence>MPEILNIPVAESKNSRYKPSHLTRVASIVICFLLVALVSTFTVEVSNKYCFQKQSSLQQHQQLLEQHPRMWSRPVMRLVPQGQMESQLHSFEKEKRMVSWQPVKREDLLLWTEEEIGERKIYDAIARERGEFACEFKKLEADQQLSAALRAGKRLGISPEAILEHLRIQNGGG</sequence>
<dbReference type="Proteomes" id="UP000095281">
    <property type="component" value="Unplaced"/>
</dbReference>
<dbReference type="AlphaFoldDB" id="A0A1I8B3A8"/>
<keyword evidence="2" id="KW-1185">Reference proteome</keyword>
<evidence type="ECO:0000313" key="2">
    <source>
        <dbReference type="Proteomes" id="UP000095281"/>
    </source>
</evidence>
<name>A0A1I8B3A8_MELHA</name>
<protein>
    <submittedName>
        <fullName evidence="3">Transmembrane protein</fullName>
    </submittedName>
</protein>
<accession>A0A1I8B3A8</accession>
<evidence type="ECO:0000256" key="1">
    <source>
        <dbReference type="SAM" id="Phobius"/>
    </source>
</evidence>
<reference evidence="3" key="1">
    <citation type="submission" date="2016-11" db="UniProtKB">
        <authorList>
            <consortium name="WormBaseParasite"/>
        </authorList>
    </citation>
    <scope>IDENTIFICATION</scope>
</reference>
<organism evidence="2 3">
    <name type="scientific">Meloidogyne hapla</name>
    <name type="common">Root-knot nematode worm</name>
    <dbReference type="NCBI Taxonomy" id="6305"/>
    <lineage>
        <taxon>Eukaryota</taxon>
        <taxon>Metazoa</taxon>
        <taxon>Ecdysozoa</taxon>
        <taxon>Nematoda</taxon>
        <taxon>Chromadorea</taxon>
        <taxon>Rhabditida</taxon>
        <taxon>Tylenchina</taxon>
        <taxon>Tylenchomorpha</taxon>
        <taxon>Tylenchoidea</taxon>
        <taxon>Meloidogynidae</taxon>
        <taxon>Meloidogyninae</taxon>
        <taxon>Meloidogyne</taxon>
    </lineage>
</organism>
<evidence type="ECO:0000313" key="3">
    <source>
        <dbReference type="WBParaSite" id="MhA1_Contig130.frz3.gene6"/>
    </source>
</evidence>